<organism evidence="14 15">
    <name type="scientific">Cyprinus carpio</name>
    <name type="common">Common carp</name>
    <dbReference type="NCBI Taxonomy" id="7962"/>
    <lineage>
        <taxon>Eukaryota</taxon>
        <taxon>Metazoa</taxon>
        <taxon>Chordata</taxon>
        <taxon>Craniata</taxon>
        <taxon>Vertebrata</taxon>
        <taxon>Euteleostomi</taxon>
        <taxon>Actinopterygii</taxon>
        <taxon>Neopterygii</taxon>
        <taxon>Teleostei</taxon>
        <taxon>Ostariophysi</taxon>
        <taxon>Cypriniformes</taxon>
        <taxon>Cyprinidae</taxon>
        <taxon>Cyprininae</taxon>
        <taxon>Cyprinus</taxon>
    </lineage>
</organism>
<keyword evidence="4" id="KW-0732">Signal</keyword>
<comment type="subcellular location">
    <subcellularLocation>
        <location evidence="1">Membrane</location>
        <topology evidence="1">Single-pass membrane protein</topology>
    </subcellularLocation>
</comment>
<evidence type="ECO:0000256" key="2">
    <source>
        <dbReference type="ARBA" id="ARBA00007810"/>
    </source>
</evidence>
<protein>
    <submittedName>
        <fullName evidence="14">Si:ch211-141e20.2</fullName>
    </submittedName>
</protein>
<dbReference type="GO" id="GO:0016020">
    <property type="term" value="C:membrane"/>
    <property type="evidence" value="ECO:0007669"/>
    <property type="project" value="UniProtKB-SubCell"/>
</dbReference>
<evidence type="ECO:0000313" key="14">
    <source>
        <dbReference type="Ensembl" id="ENSCCRP00015115129.1"/>
    </source>
</evidence>
<evidence type="ECO:0000256" key="4">
    <source>
        <dbReference type="ARBA" id="ARBA00022729"/>
    </source>
</evidence>
<evidence type="ECO:0000256" key="12">
    <source>
        <dbReference type="SAM" id="Phobius"/>
    </source>
</evidence>
<keyword evidence="8 12" id="KW-0472">Membrane</keyword>
<dbReference type="Gene3D" id="2.60.40.10">
    <property type="entry name" value="Immunoglobulins"/>
    <property type="match status" value="3"/>
</dbReference>
<dbReference type="InterPro" id="IPR013783">
    <property type="entry name" value="Ig-like_fold"/>
</dbReference>
<evidence type="ECO:0000256" key="7">
    <source>
        <dbReference type="ARBA" id="ARBA00022989"/>
    </source>
</evidence>
<dbReference type="SUPFAM" id="SSF48726">
    <property type="entry name" value="Immunoglobulin"/>
    <property type="match status" value="2"/>
</dbReference>
<dbReference type="InterPro" id="IPR003599">
    <property type="entry name" value="Ig_sub"/>
</dbReference>
<dbReference type="PANTHER" id="PTHR23277:SF106">
    <property type="entry name" value="NECTIN-1 ISOFORM X1-RELATED"/>
    <property type="match status" value="1"/>
</dbReference>
<dbReference type="Proteomes" id="UP000694700">
    <property type="component" value="Unplaced"/>
</dbReference>
<evidence type="ECO:0000256" key="11">
    <source>
        <dbReference type="SAM" id="MobiDB-lite"/>
    </source>
</evidence>
<keyword evidence="7 12" id="KW-1133">Transmembrane helix</keyword>
<dbReference type="GO" id="GO:0005912">
    <property type="term" value="C:adherens junction"/>
    <property type="evidence" value="ECO:0007669"/>
    <property type="project" value="TreeGrafter"/>
</dbReference>
<dbReference type="Pfam" id="PF07686">
    <property type="entry name" value="V-set"/>
    <property type="match status" value="1"/>
</dbReference>
<evidence type="ECO:0000256" key="5">
    <source>
        <dbReference type="ARBA" id="ARBA00022737"/>
    </source>
</evidence>
<proteinExistence type="inferred from homology"/>
<keyword evidence="6" id="KW-0130">Cell adhesion</keyword>
<evidence type="ECO:0000256" key="8">
    <source>
        <dbReference type="ARBA" id="ARBA00023136"/>
    </source>
</evidence>
<dbReference type="InterPro" id="IPR036179">
    <property type="entry name" value="Ig-like_dom_sf"/>
</dbReference>
<evidence type="ECO:0000313" key="15">
    <source>
        <dbReference type="Proteomes" id="UP000694700"/>
    </source>
</evidence>
<name>A0A8C2B488_CYPCA</name>
<reference evidence="14" key="1">
    <citation type="submission" date="2025-08" db="UniProtKB">
        <authorList>
            <consortium name="Ensembl"/>
        </authorList>
    </citation>
    <scope>IDENTIFICATION</scope>
</reference>
<feature type="domain" description="Ig-like" evidence="13">
    <location>
        <begin position="249"/>
        <end position="324"/>
    </location>
</feature>
<gene>
    <name evidence="14" type="primary">LOC109103804</name>
</gene>
<dbReference type="PANTHER" id="PTHR23277">
    <property type="entry name" value="NECTIN-RELATED"/>
    <property type="match status" value="1"/>
</dbReference>
<dbReference type="GO" id="GO:0007157">
    <property type="term" value="P:heterophilic cell-cell adhesion via plasma membrane cell adhesion molecules"/>
    <property type="evidence" value="ECO:0007669"/>
    <property type="project" value="TreeGrafter"/>
</dbReference>
<evidence type="ECO:0000256" key="9">
    <source>
        <dbReference type="ARBA" id="ARBA00023157"/>
    </source>
</evidence>
<dbReference type="Pfam" id="PF13927">
    <property type="entry name" value="Ig_3"/>
    <property type="match status" value="1"/>
</dbReference>
<dbReference type="InterPro" id="IPR013162">
    <property type="entry name" value="CD80_C2-set"/>
</dbReference>
<keyword evidence="9" id="KW-1015">Disulfide bond</keyword>
<dbReference type="PROSITE" id="PS50835">
    <property type="entry name" value="IG_LIKE"/>
    <property type="match status" value="2"/>
</dbReference>
<keyword evidence="5" id="KW-0677">Repeat</keyword>
<keyword evidence="10" id="KW-0325">Glycoprotein</keyword>
<evidence type="ECO:0000256" key="1">
    <source>
        <dbReference type="ARBA" id="ARBA00004167"/>
    </source>
</evidence>
<dbReference type="InterPro" id="IPR007110">
    <property type="entry name" value="Ig-like_dom"/>
</dbReference>
<dbReference type="Ensembl" id="ENSCCRT00015118783.1">
    <property type="protein sequence ID" value="ENSCCRP00015115129.1"/>
    <property type="gene ID" value="ENSCCRG00015045511.1"/>
</dbReference>
<feature type="region of interest" description="Disordered" evidence="11">
    <location>
        <begin position="371"/>
        <end position="394"/>
    </location>
</feature>
<dbReference type="SMART" id="SM00409">
    <property type="entry name" value="IG"/>
    <property type="match status" value="2"/>
</dbReference>
<comment type="similarity">
    <text evidence="2">Belongs to the nectin family.</text>
</comment>
<evidence type="ECO:0000256" key="6">
    <source>
        <dbReference type="ARBA" id="ARBA00022889"/>
    </source>
</evidence>
<accession>A0A8C2B488</accession>
<sequence length="441" mass="49642">MLKLDVLRSSLWKKETVMLFILFLSSVICARISGGKVIGQDTTVINEENATLLCQLTETDDDLTRIIWKKKTRENPEESIFFVIRQGGKTEHKNGLKVQFIGNFAEKNGSIQLLGMRLLDEGIYTCTFNLYPSGPLETDINVTVFARPVVNVSGEAPFAGYLKVKLASCFASNARPGAEVMWRLGDLENFLMTETSDTMNPDGTITVVSYLLGVPLKHLNKKNIQCVVKHITQKEELVLDYTINIHYPPESVVIIPDSPKNAKEFRCIVDSNPEPTSYTWTREGTPYYEGNKLPMPKLSPDFNGLYICNASNKYGSSLGSLYINVHTESSTVCWGLFGFVICCAVLAVVVGVIFRYKQEWIQVLRHSSDERAQDSAGQPRQEDDRDDQDESGNPFSPVQLQTLFIYVDMNQNEFIVLIKLMLYTLIDVAQLKSCSSDIFYI</sequence>
<dbReference type="GO" id="GO:0007156">
    <property type="term" value="P:homophilic cell adhesion via plasma membrane adhesion molecules"/>
    <property type="evidence" value="ECO:0007669"/>
    <property type="project" value="TreeGrafter"/>
</dbReference>
<dbReference type="AlphaFoldDB" id="A0A8C2B488"/>
<keyword evidence="3 12" id="KW-0812">Transmembrane</keyword>
<evidence type="ECO:0000256" key="3">
    <source>
        <dbReference type="ARBA" id="ARBA00022692"/>
    </source>
</evidence>
<evidence type="ECO:0000259" key="13">
    <source>
        <dbReference type="PROSITE" id="PS50835"/>
    </source>
</evidence>
<dbReference type="InterPro" id="IPR013106">
    <property type="entry name" value="Ig_V-set"/>
</dbReference>
<dbReference type="InterPro" id="IPR051427">
    <property type="entry name" value="Nectin/Nectin-like"/>
</dbReference>
<evidence type="ECO:0000256" key="10">
    <source>
        <dbReference type="ARBA" id="ARBA00023180"/>
    </source>
</evidence>
<feature type="domain" description="Ig-like" evidence="13">
    <location>
        <begin position="48"/>
        <end position="143"/>
    </location>
</feature>
<feature type="transmembrane region" description="Helical" evidence="12">
    <location>
        <begin position="334"/>
        <end position="356"/>
    </location>
</feature>
<dbReference type="Pfam" id="PF08205">
    <property type="entry name" value="C2-set_2"/>
    <property type="match status" value="1"/>
</dbReference>